<proteinExistence type="predicted"/>
<dbReference type="InterPro" id="IPR036397">
    <property type="entry name" value="RNaseH_sf"/>
</dbReference>
<dbReference type="Pfam" id="PF00665">
    <property type="entry name" value="rve"/>
    <property type="match status" value="1"/>
</dbReference>
<dbReference type="InterPro" id="IPR050900">
    <property type="entry name" value="Transposase_IS3/IS150/IS904"/>
</dbReference>
<evidence type="ECO:0000259" key="1">
    <source>
        <dbReference type="PROSITE" id="PS50994"/>
    </source>
</evidence>
<dbReference type="OrthoDB" id="193795at2"/>
<dbReference type="GO" id="GO:0015074">
    <property type="term" value="P:DNA integration"/>
    <property type="evidence" value="ECO:0007669"/>
    <property type="project" value="InterPro"/>
</dbReference>
<dbReference type="STRING" id="320771.Cflav_PD3571"/>
<dbReference type="Pfam" id="PF13276">
    <property type="entry name" value="HTH_21"/>
    <property type="match status" value="1"/>
</dbReference>
<dbReference type="GO" id="GO:0003676">
    <property type="term" value="F:nucleic acid binding"/>
    <property type="evidence" value="ECO:0007669"/>
    <property type="project" value="InterPro"/>
</dbReference>
<dbReference type="InterPro" id="IPR001584">
    <property type="entry name" value="Integrase_cat-core"/>
</dbReference>
<protein>
    <submittedName>
        <fullName evidence="3">Integrase catalytic region</fullName>
    </submittedName>
</protein>
<comment type="caution">
    <text evidence="3">The sequence shown here is derived from an EMBL/GenBank/DDBJ whole genome shotgun (WGS) entry which is preliminary data.</text>
</comment>
<dbReference type="InterPro" id="IPR025948">
    <property type="entry name" value="HTH-like_dom"/>
</dbReference>
<dbReference type="Gene3D" id="3.30.420.10">
    <property type="entry name" value="Ribonuclease H-like superfamily/Ribonuclease H"/>
    <property type="match status" value="1"/>
</dbReference>
<dbReference type="PANTHER" id="PTHR46889">
    <property type="entry name" value="TRANSPOSASE INSF FOR INSERTION SEQUENCE IS3B-RELATED"/>
    <property type="match status" value="1"/>
</dbReference>
<dbReference type="EMBL" id="ABOX02000014">
    <property type="protein sequence ID" value="EEF60713.1"/>
    <property type="molecule type" value="Genomic_DNA"/>
</dbReference>
<evidence type="ECO:0000313" key="3">
    <source>
        <dbReference type="EMBL" id="EEF62001.1"/>
    </source>
</evidence>
<dbReference type="SUPFAM" id="SSF53098">
    <property type="entry name" value="Ribonuclease H-like"/>
    <property type="match status" value="1"/>
</dbReference>
<gene>
    <name evidence="2" type="ORF">Cflav_PD3571</name>
    <name evidence="3" type="ORF">Cflav_PD4664</name>
</gene>
<dbReference type="NCBIfam" id="NF033516">
    <property type="entry name" value="transpos_IS3"/>
    <property type="match status" value="1"/>
</dbReference>
<name>B9XEB0_PEDPL</name>
<dbReference type="EMBL" id="ABOX02000007">
    <property type="protein sequence ID" value="EEF62001.1"/>
    <property type="molecule type" value="Genomic_DNA"/>
</dbReference>
<dbReference type="InterPro" id="IPR012337">
    <property type="entry name" value="RNaseH-like_sf"/>
</dbReference>
<accession>B9XEB0</accession>
<organism evidence="3 4">
    <name type="scientific">Pedosphaera parvula (strain Ellin514)</name>
    <dbReference type="NCBI Taxonomy" id="320771"/>
    <lineage>
        <taxon>Bacteria</taxon>
        <taxon>Pseudomonadati</taxon>
        <taxon>Verrucomicrobiota</taxon>
        <taxon>Pedosphaerae</taxon>
        <taxon>Pedosphaerales</taxon>
        <taxon>Pedosphaeraceae</taxon>
        <taxon>Pedosphaera</taxon>
    </lineage>
</organism>
<evidence type="ECO:0000313" key="2">
    <source>
        <dbReference type="EMBL" id="EEF60713.1"/>
    </source>
</evidence>
<reference evidence="3 4" key="1">
    <citation type="journal article" date="2011" name="J. Bacteriol.">
        <title>Genome sequence of 'Pedosphaera parvula' Ellin514, an aerobic Verrucomicrobial isolate from pasture soil.</title>
        <authorList>
            <person name="Kant R."/>
            <person name="van Passel M.W."/>
            <person name="Sangwan P."/>
            <person name="Palva A."/>
            <person name="Lucas S."/>
            <person name="Copeland A."/>
            <person name="Lapidus A."/>
            <person name="Glavina Del Rio T."/>
            <person name="Dalin E."/>
            <person name="Tice H."/>
            <person name="Bruce D."/>
            <person name="Goodwin L."/>
            <person name="Pitluck S."/>
            <person name="Chertkov O."/>
            <person name="Larimer F.W."/>
            <person name="Land M.L."/>
            <person name="Hauser L."/>
            <person name="Brettin T.S."/>
            <person name="Detter J.C."/>
            <person name="Han S."/>
            <person name="de Vos W.M."/>
            <person name="Janssen P.H."/>
            <person name="Smidt H."/>
        </authorList>
    </citation>
    <scope>NUCLEOTIDE SEQUENCE [LARGE SCALE GENOMIC DNA]</scope>
    <source>
        <strain evidence="3 4">Ellin514</strain>
    </source>
</reference>
<feature type="domain" description="Integrase catalytic" evidence="1">
    <location>
        <begin position="118"/>
        <end position="280"/>
    </location>
</feature>
<dbReference type="InterPro" id="IPR048020">
    <property type="entry name" value="Transpos_IS3"/>
</dbReference>
<dbReference type="PROSITE" id="PS50994">
    <property type="entry name" value="INTEGRASE"/>
    <property type="match status" value="1"/>
</dbReference>
<evidence type="ECO:0000313" key="4">
    <source>
        <dbReference type="Proteomes" id="UP000003688"/>
    </source>
</evidence>
<dbReference type="AlphaFoldDB" id="B9XEB0"/>
<dbReference type="Proteomes" id="UP000003688">
    <property type="component" value="Unassembled WGS sequence"/>
</dbReference>
<dbReference type="Pfam" id="PF13333">
    <property type="entry name" value="rve_2"/>
    <property type="match status" value="1"/>
</dbReference>
<keyword evidence="4" id="KW-1185">Reference proteome</keyword>
<dbReference type="PANTHER" id="PTHR46889:SF4">
    <property type="entry name" value="TRANSPOSASE INSO FOR INSERTION SEQUENCE ELEMENT IS911B-RELATED"/>
    <property type="match status" value="1"/>
</dbReference>
<sequence length="280" mass="31948">MNTLKADYQVEELAHALEVTSSGFYAHQHKPEGARRQQDQKLLKRIQPIFKESRSTYGSPRIHAALKRQGEPCSKNRVARLMRQNHLRARQKRRFVPRTTQSDHDLPIAPNWLAKVPTPDRPNRVWVVDITYIATAEGWTYLAVVLDACSRKVVGWSMASSLETFLVTEALARAQKERLPQPGLLHHSDRGVQYASSAYRALLADYQITPSMSRAANPYDNALAESFMATLKTECFDKPPNTHGEAKLMIFDYLETFYNSKRLHSALGYQSPVEFENQFS</sequence>
<dbReference type="RefSeq" id="WP_007414158.1">
    <property type="nucleotide sequence ID" value="NZ_ABOX02000007.1"/>
</dbReference>